<dbReference type="InParanoid" id="D2VLK0"/>
<dbReference type="GeneID" id="8863055"/>
<dbReference type="KEGG" id="ngr:NAEGRDRAFT_69808"/>
<evidence type="ECO:0000313" key="2">
    <source>
        <dbReference type="EMBL" id="EFC42403.1"/>
    </source>
</evidence>
<accession>D2VLK0</accession>
<feature type="compositionally biased region" description="Low complexity" evidence="1">
    <location>
        <begin position="83"/>
        <end position="93"/>
    </location>
</feature>
<protein>
    <submittedName>
        <fullName evidence="2">Predicted protein</fullName>
    </submittedName>
</protein>
<dbReference type="RefSeq" id="XP_002675147.1">
    <property type="nucleotide sequence ID" value="XM_002675101.1"/>
</dbReference>
<name>D2VLK0_NAEGR</name>
<gene>
    <name evidence="2" type="ORF">NAEGRDRAFT_69808</name>
</gene>
<dbReference type="Proteomes" id="UP000006671">
    <property type="component" value="Unassembled WGS sequence"/>
</dbReference>
<feature type="compositionally biased region" description="Polar residues" evidence="1">
    <location>
        <begin position="69"/>
        <end position="78"/>
    </location>
</feature>
<sequence length="241" mass="26462">MKRNKKLFQLYASTLSTENGQLTTGSPASPTRSEVSSSNDSNTVSAQRQTACVSPPTISTTSTSTSITHNQPQTNSPRSPHINPTNSPLSNNLSHTNIANLLMPYAPTTIKTTNTASFYPRPAHLSKLSPPSPLVGNKCTKLVYSNIVANFPNCPSSPTTTVTTTTTVEHSPSRTYSNVHFPEKEDLYSKLWDQIDSFTLQTNNSKIHKQHKMSKPHKQLISTRSSSTTRRMKISISELLC</sequence>
<dbReference type="VEuPathDB" id="AmoebaDB:NAEGRDRAFT_69808"/>
<keyword evidence="3" id="KW-1185">Reference proteome</keyword>
<dbReference type="EMBL" id="GG738880">
    <property type="protein sequence ID" value="EFC42403.1"/>
    <property type="molecule type" value="Genomic_DNA"/>
</dbReference>
<dbReference type="AlphaFoldDB" id="D2VLK0"/>
<feature type="region of interest" description="Disordered" evidence="1">
    <location>
        <begin position="18"/>
        <end position="93"/>
    </location>
</feature>
<reference evidence="2 3" key="1">
    <citation type="journal article" date="2010" name="Cell">
        <title>The genome of Naegleria gruberi illuminates early eukaryotic versatility.</title>
        <authorList>
            <person name="Fritz-Laylin L.K."/>
            <person name="Prochnik S.E."/>
            <person name="Ginger M.L."/>
            <person name="Dacks J.B."/>
            <person name="Carpenter M.L."/>
            <person name="Field M.C."/>
            <person name="Kuo A."/>
            <person name="Paredez A."/>
            <person name="Chapman J."/>
            <person name="Pham J."/>
            <person name="Shu S."/>
            <person name="Neupane R."/>
            <person name="Cipriano M."/>
            <person name="Mancuso J."/>
            <person name="Tu H."/>
            <person name="Salamov A."/>
            <person name="Lindquist E."/>
            <person name="Shapiro H."/>
            <person name="Lucas S."/>
            <person name="Grigoriev I.V."/>
            <person name="Cande W.Z."/>
            <person name="Fulton C."/>
            <person name="Rokhsar D.S."/>
            <person name="Dawson S.C."/>
        </authorList>
    </citation>
    <scope>NUCLEOTIDE SEQUENCE [LARGE SCALE GENOMIC DNA]</scope>
    <source>
        <strain evidence="2 3">NEG-M</strain>
    </source>
</reference>
<feature type="compositionally biased region" description="Low complexity" evidence="1">
    <location>
        <begin position="54"/>
        <end position="68"/>
    </location>
</feature>
<feature type="compositionally biased region" description="Polar residues" evidence="1">
    <location>
        <begin position="18"/>
        <end position="52"/>
    </location>
</feature>
<evidence type="ECO:0000256" key="1">
    <source>
        <dbReference type="SAM" id="MobiDB-lite"/>
    </source>
</evidence>
<evidence type="ECO:0000313" key="3">
    <source>
        <dbReference type="Proteomes" id="UP000006671"/>
    </source>
</evidence>
<proteinExistence type="predicted"/>
<organism evidence="3">
    <name type="scientific">Naegleria gruberi</name>
    <name type="common">Amoeba</name>
    <dbReference type="NCBI Taxonomy" id="5762"/>
    <lineage>
        <taxon>Eukaryota</taxon>
        <taxon>Discoba</taxon>
        <taxon>Heterolobosea</taxon>
        <taxon>Tetramitia</taxon>
        <taxon>Eutetramitia</taxon>
        <taxon>Vahlkampfiidae</taxon>
        <taxon>Naegleria</taxon>
    </lineage>
</organism>